<evidence type="ECO:0000259" key="1">
    <source>
        <dbReference type="Pfam" id="PF12697"/>
    </source>
</evidence>
<comment type="caution">
    <text evidence="2">The sequence shown here is derived from an EMBL/GenBank/DDBJ whole genome shotgun (WGS) entry which is preliminary data.</text>
</comment>
<name>A0ABV6XQA1_9ACTN</name>
<dbReference type="Gene3D" id="3.40.50.1820">
    <property type="entry name" value="alpha/beta hydrolase"/>
    <property type="match status" value="1"/>
</dbReference>
<sequence>MTSTAPTTAPTPTAFATSKDGTAIAYERIGSGPAVILVDGALCYRASGPARPLAAALTRHFTVYTYDRRGRGESGNTLPYAVEREVEDLAAVLEAAGGSAHLYGISSGAAVALEAANVLPDFLSLALYEYPLAVDANGPVRPADYIETMDALVAAGKRGATVKMFLRTVGVPSAALLVMQLLPVWSKLKGVAHTLPYDMRVLGDTGSGRPLPTDRWTGATLPTLVMDGGKSPQPMRDGMRQLADVLTGSEYRTLPGQTHMLKPDAVAPVLTEFFQMHQR</sequence>
<gene>
    <name evidence="2" type="ORF">ABUW04_19560</name>
</gene>
<organism evidence="2 3">
    <name type="scientific">Streptacidiphilus jeojiensis</name>
    <dbReference type="NCBI Taxonomy" id="3229225"/>
    <lineage>
        <taxon>Bacteria</taxon>
        <taxon>Bacillati</taxon>
        <taxon>Actinomycetota</taxon>
        <taxon>Actinomycetes</taxon>
        <taxon>Kitasatosporales</taxon>
        <taxon>Streptomycetaceae</taxon>
        <taxon>Streptacidiphilus</taxon>
    </lineage>
</organism>
<proteinExistence type="predicted"/>
<dbReference type="EMBL" id="JBEUKS010000006">
    <property type="protein sequence ID" value="MFC1440457.1"/>
    <property type="molecule type" value="Genomic_DNA"/>
</dbReference>
<dbReference type="PANTHER" id="PTHR43433:SF5">
    <property type="entry name" value="AB HYDROLASE-1 DOMAIN-CONTAINING PROTEIN"/>
    <property type="match status" value="1"/>
</dbReference>
<keyword evidence="3" id="KW-1185">Reference proteome</keyword>
<dbReference type="InterPro" id="IPR029058">
    <property type="entry name" value="AB_hydrolase_fold"/>
</dbReference>
<protein>
    <submittedName>
        <fullName evidence="2">Alpha/beta hydrolase</fullName>
    </submittedName>
</protein>
<dbReference type="InterPro" id="IPR000073">
    <property type="entry name" value="AB_hydrolase_1"/>
</dbReference>
<dbReference type="GO" id="GO:0016787">
    <property type="term" value="F:hydrolase activity"/>
    <property type="evidence" value="ECO:0007669"/>
    <property type="project" value="UniProtKB-KW"/>
</dbReference>
<accession>A0ABV6XQA1</accession>
<dbReference type="SUPFAM" id="SSF53474">
    <property type="entry name" value="alpha/beta-Hydrolases"/>
    <property type="match status" value="1"/>
</dbReference>
<dbReference type="Pfam" id="PF12697">
    <property type="entry name" value="Abhydrolase_6"/>
    <property type="match status" value="1"/>
</dbReference>
<evidence type="ECO:0000313" key="2">
    <source>
        <dbReference type="EMBL" id="MFC1440457.1"/>
    </source>
</evidence>
<dbReference type="PANTHER" id="PTHR43433">
    <property type="entry name" value="HYDROLASE, ALPHA/BETA FOLD FAMILY PROTEIN"/>
    <property type="match status" value="1"/>
</dbReference>
<reference evidence="2 3" key="1">
    <citation type="submission" date="2024-06" db="EMBL/GenBank/DDBJ databases">
        <authorList>
            <person name="Lee S.D."/>
        </authorList>
    </citation>
    <scope>NUCLEOTIDE SEQUENCE [LARGE SCALE GENOMIC DNA]</scope>
    <source>
        <strain evidence="2 3">N1-10</strain>
    </source>
</reference>
<evidence type="ECO:0000313" key="3">
    <source>
        <dbReference type="Proteomes" id="UP001592581"/>
    </source>
</evidence>
<dbReference type="RefSeq" id="WP_380565943.1">
    <property type="nucleotide sequence ID" value="NZ_JBEUKS010000006.1"/>
</dbReference>
<dbReference type="InterPro" id="IPR050471">
    <property type="entry name" value="AB_hydrolase"/>
</dbReference>
<dbReference type="Proteomes" id="UP001592581">
    <property type="component" value="Unassembled WGS sequence"/>
</dbReference>
<feature type="domain" description="AB hydrolase-1" evidence="1">
    <location>
        <begin position="41"/>
        <end position="267"/>
    </location>
</feature>
<keyword evidence="2" id="KW-0378">Hydrolase</keyword>